<dbReference type="AlphaFoldDB" id="A0AAU3I7R9"/>
<gene>
    <name evidence="2" type="ORF">OG699_37520</name>
</gene>
<proteinExistence type="predicted"/>
<feature type="region of interest" description="Disordered" evidence="1">
    <location>
        <begin position="30"/>
        <end position="57"/>
    </location>
</feature>
<feature type="compositionally biased region" description="Basic and acidic residues" evidence="1">
    <location>
        <begin position="31"/>
        <end position="40"/>
    </location>
</feature>
<organism evidence="2">
    <name type="scientific">Streptomyces sp. NBC_01393</name>
    <dbReference type="NCBI Taxonomy" id="2903851"/>
    <lineage>
        <taxon>Bacteria</taxon>
        <taxon>Bacillati</taxon>
        <taxon>Actinomycetota</taxon>
        <taxon>Actinomycetes</taxon>
        <taxon>Kitasatosporales</taxon>
        <taxon>Streptomycetaceae</taxon>
        <taxon>Streptomyces</taxon>
    </lineage>
</organism>
<reference evidence="2" key="1">
    <citation type="submission" date="2022-10" db="EMBL/GenBank/DDBJ databases">
        <title>The complete genomes of actinobacterial strains from the NBC collection.</title>
        <authorList>
            <person name="Joergensen T.S."/>
            <person name="Alvarez Arevalo M."/>
            <person name="Sterndorff E.B."/>
            <person name="Faurdal D."/>
            <person name="Vuksanovic O."/>
            <person name="Mourched A.-S."/>
            <person name="Charusanti P."/>
            <person name="Shaw S."/>
            <person name="Blin K."/>
            <person name="Weber T."/>
        </authorList>
    </citation>
    <scope>NUCLEOTIDE SEQUENCE</scope>
    <source>
        <strain evidence="2">NBC_01393</strain>
    </source>
</reference>
<sequence>MRGIPVEAEDGSRNRQYLLHEVLPNGSVVQRGEEPFESRRAAKKTARSLPPTRIIDI</sequence>
<name>A0AAU3I7R9_9ACTN</name>
<dbReference type="EMBL" id="CP109546">
    <property type="protein sequence ID" value="WTZ13164.1"/>
    <property type="molecule type" value="Genomic_DNA"/>
</dbReference>
<protein>
    <submittedName>
        <fullName evidence="2">Uncharacterized protein</fullName>
    </submittedName>
</protein>
<evidence type="ECO:0000256" key="1">
    <source>
        <dbReference type="SAM" id="MobiDB-lite"/>
    </source>
</evidence>
<accession>A0AAU3I7R9</accession>
<evidence type="ECO:0000313" key="2">
    <source>
        <dbReference type="EMBL" id="WTZ13164.1"/>
    </source>
</evidence>